<evidence type="ECO:0000313" key="4">
    <source>
        <dbReference type="Proteomes" id="UP000294850"/>
    </source>
</evidence>
<comment type="caution">
    <text evidence="3">The sequence shown here is derived from an EMBL/GenBank/DDBJ whole genome shotgun (WGS) entry which is preliminary data.</text>
</comment>
<evidence type="ECO:0000259" key="2">
    <source>
        <dbReference type="Pfam" id="PF02397"/>
    </source>
</evidence>
<protein>
    <submittedName>
        <fullName evidence="3">Sugar transferase</fullName>
    </submittedName>
</protein>
<reference evidence="3 4" key="1">
    <citation type="submission" date="2019-03" db="EMBL/GenBank/DDBJ databases">
        <title>Dyadobacter AR-3-6 sp. nov., isolated from arctic soil.</title>
        <authorList>
            <person name="Chaudhary D.K."/>
        </authorList>
    </citation>
    <scope>NUCLEOTIDE SEQUENCE [LARGE SCALE GENOMIC DNA]</scope>
    <source>
        <strain evidence="3 4">AR-3-6</strain>
    </source>
</reference>
<dbReference type="EMBL" id="SMFL01000016">
    <property type="protein sequence ID" value="TDE10242.1"/>
    <property type="molecule type" value="Genomic_DNA"/>
</dbReference>
<dbReference type="AlphaFoldDB" id="A0A4R5D9G9"/>
<keyword evidence="4" id="KW-1185">Reference proteome</keyword>
<dbReference type="SUPFAM" id="SSF52172">
    <property type="entry name" value="CheY-like"/>
    <property type="match status" value="1"/>
</dbReference>
<evidence type="ECO:0000313" key="3">
    <source>
        <dbReference type="EMBL" id="TDE10242.1"/>
    </source>
</evidence>
<name>A0A4R5D9G9_9BACT</name>
<dbReference type="PANTHER" id="PTHR30576:SF0">
    <property type="entry name" value="UNDECAPRENYL-PHOSPHATE N-ACETYLGALACTOSAMINYL 1-PHOSPHATE TRANSFERASE-RELATED"/>
    <property type="match status" value="1"/>
</dbReference>
<dbReference type="PANTHER" id="PTHR30576">
    <property type="entry name" value="COLANIC BIOSYNTHESIS UDP-GLUCOSE LIPID CARRIER TRANSFERASE"/>
    <property type="match status" value="1"/>
</dbReference>
<dbReference type="InterPro" id="IPR003362">
    <property type="entry name" value="Bact_transf"/>
</dbReference>
<proteinExistence type="inferred from homology"/>
<accession>A0A4R5D9G9</accession>
<dbReference type="InterPro" id="IPR011006">
    <property type="entry name" value="CheY-like_superfamily"/>
</dbReference>
<dbReference type="Proteomes" id="UP000294850">
    <property type="component" value="Unassembled WGS sequence"/>
</dbReference>
<sequence length="407" mass="46326">MELGHKSTVTFVDTKVPPAALYRVAYLTKDFEQYLWFSANYGSYLQIEYFEEKDDLLNALQDYFPADVIIAHVKSEGWALLDIIRGNAGLGNLPFIILVDKLSPALVRNAKEKKADDIFATDFTDGDLLTRLHYFTKRQWYVAQKASQKIQAINHTETPFWKRAIDVVSTGGAVILLSPVFLLVAAAIRLDSKGPVFYKSKRVGSGYKIFDLYKFRTMRTDADQMIRKMAAFNMYNNKPAESAVKPEDANLCEECRSGGFCNRRLFLDGKEICEKVFQNQKEQKAAFMKFQNDPRITRIGKFLRNSSLDELPQLINILKGDMSLVGNRPLPLYEAEKMTTDDKILRFAGPAGLTGLWQVTKRGKGKADMSEEERAELDITYAKNFSFKMDMMIILKTFPALLQSENV</sequence>
<organism evidence="3 4">
    <name type="scientific">Dyadobacter psychrotolerans</name>
    <dbReference type="NCBI Taxonomy" id="2541721"/>
    <lineage>
        <taxon>Bacteria</taxon>
        <taxon>Pseudomonadati</taxon>
        <taxon>Bacteroidota</taxon>
        <taxon>Cytophagia</taxon>
        <taxon>Cytophagales</taxon>
        <taxon>Spirosomataceae</taxon>
        <taxon>Dyadobacter</taxon>
    </lineage>
</organism>
<dbReference type="RefSeq" id="WP_131961750.1">
    <property type="nucleotide sequence ID" value="NZ_SMFL01000016.1"/>
</dbReference>
<dbReference type="Pfam" id="PF02397">
    <property type="entry name" value="Bac_transf"/>
    <property type="match status" value="1"/>
</dbReference>
<evidence type="ECO:0000256" key="1">
    <source>
        <dbReference type="ARBA" id="ARBA00006464"/>
    </source>
</evidence>
<keyword evidence="3" id="KW-0808">Transferase</keyword>
<dbReference type="GO" id="GO:0016780">
    <property type="term" value="F:phosphotransferase activity, for other substituted phosphate groups"/>
    <property type="evidence" value="ECO:0007669"/>
    <property type="project" value="TreeGrafter"/>
</dbReference>
<comment type="similarity">
    <text evidence="1">Belongs to the bacterial sugar transferase family.</text>
</comment>
<gene>
    <name evidence="3" type="ORF">E0F88_28520</name>
</gene>
<feature type="domain" description="Bacterial sugar transferase" evidence="2">
    <location>
        <begin position="162"/>
        <end position="402"/>
    </location>
</feature>
<dbReference type="OrthoDB" id="9774190at2"/>